<dbReference type="Pfam" id="PF00248">
    <property type="entry name" value="Aldo_ket_red"/>
    <property type="match status" value="1"/>
</dbReference>
<feature type="domain" description="NADP-dependent oxidoreductase" evidence="1">
    <location>
        <begin position="16"/>
        <end position="295"/>
    </location>
</feature>
<reference evidence="2" key="2">
    <citation type="journal article" date="2021" name="PeerJ">
        <title>Extensive microbial diversity within the chicken gut microbiome revealed by metagenomics and culture.</title>
        <authorList>
            <person name="Gilroy R."/>
            <person name="Ravi A."/>
            <person name="Getino M."/>
            <person name="Pursley I."/>
            <person name="Horton D.L."/>
            <person name="Alikhan N.F."/>
            <person name="Baker D."/>
            <person name="Gharbi K."/>
            <person name="Hall N."/>
            <person name="Watson M."/>
            <person name="Adriaenssens E.M."/>
            <person name="Foster-Nyarko E."/>
            <person name="Jarju S."/>
            <person name="Secka A."/>
            <person name="Antonio M."/>
            <person name="Oren A."/>
            <person name="Chaudhuri R.R."/>
            <person name="La Ragione R."/>
            <person name="Hildebrand F."/>
            <person name="Pallen M.J."/>
        </authorList>
    </citation>
    <scope>NUCLEOTIDE SEQUENCE</scope>
    <source>
        <strain evidence="2">CHK178-757</strain>
    </source>
</reference>
<organism evidence="2 3">
    <name type="scientific">Candidatus Scybalocola faecigallinarum</name>
    <dbReference type="NCBI Taxonomy" id="2840941"/>
    <lineage>
        <taxon>Bacteria</taxon>
        <taxon>Bacillati</taxon>
        <taxon>Bacillota</taxon>
        <taxon>Clostridia</taxon>
        <taxon>Lachnospirales</taxon>
        <taxon>Lachnospiraceae</taxon>
        <taxon>Lachnospiraceae incertae sedis</taxon>
        <taxon>Candidatus Scybalocola (ex Gilroy et al. 2021)</taxon>
    </lineage>
</organism>
<accession>A0A9D1F5C6</accession>
<dbReference type="PANTHER" id="PTHR43364">
    <property type="entry name" value="NADH-SPECIFIC METHYLGLYOXAL REDUCTASE-RELATED"/>
    <property type="match status" value="1"/>
</dbReference>
<proteinExistence type="predicted"/>
<dbReference type="GO" id="GO:0016491">
    <property type="term" value="F:oxidoreductase activity"/>
    <property type="evidence" value="ECO:0007669"/>
    <property type="project" value="InterPro"/>
</dbReference>
<dbReference type="Gene3D" id="3.20.20.100">
    <property type="entry name" value="NADP-dependent oxidoreductase domain"/>
    <property type="match status" value="1"/>
</dbReference>
<dbReference type="PRINTS" id="PR00069">
    <property type="entry name" value="ALDKETRDTASE"/>
</dbReference>
<comment type="caution">
    <text evidence="2">The sequence shown here is derived from an EMBL/GenBank/DDBJ whole genome shotgun (WGS) entry which is preliminary data.</text>
</comment>
<dbReference type="GO" id="GO:0005829">
    <property type="term" value="C:cytosol"/>
    <property type="evidence" value="ECO:0007669"/>
    <property type="project" value="TreeGrafter"/>
</dbReference>
<dbReference type="Proteomes" id="UP000823927">
    <property type="component" value="Unassembled WGS sequence"/>
</dbReference>
<dbReference type="InterPro" id="IPR023210">
    <property type="entry name" value="NADP_OxRdtase_dom"/>
</dbReference>
<dbReference type="EMBL" id="DVIT01000031">
    <property type="protein sequence ID" value="HIS47664.1"/>
    <property type="molecule type" value="Genomic_DNA"/>
</dbReference>
<evidence type="ECO:0000313" key="3">
    <source>
        <dbReference type="Proteomes" id="UP000823927"/>
    </source>
</evidence>
<dbReference type="CDD" id="cd19092">
    <property type="entry name" value="AKR_BsYcsN_EcYdhF-like"/>
    <property type="match status" value="1"/>
</dbReference>
<dbReference type="InterPro" id="IPR020471">
    <property type="entry name" value="AKR"/>
</dbReference>
<evidence type="ECO:0000313" key="2">
    <source>
        <dbReference type="EMBL" id="HIS47664.1"/>
    </source>
</evidence>
<evidence type="ECO:0000259" key="1">
    <source>
        <dbReference type="Pfam" id="PF00248"/>
    </source>
</evidence>
<reference evidence="2" key="1">
    <citation type="submission" date="2020-10" db="EMBL/GenBank/DDBJ databases">
        <authorList>
            <person name="Gilroy R."/>
        </authorList>
    </citation>
    <scope>NUCLEOTIDE SEQUENCE</scope>
    <source>
        <strain evidence="2">CHK178-757</strain>
    </source>
</reference>
<gene>
    <name evidence="2" type="ORF">IAB46_08960</name>
</gene>
<protein>
    <submittedName>
        <fullName evidence="2">Aldo/keto reductase</fullName>
    </submittedName>
</protein>
<dbReference type="AlphaFoldDB" id="A0A9D1F5C6"/>
<name>A0A9D1F5C6_9FIRM</name>
<dbReference type="PANTHER" id="PTHR43364:SF1">
    <property type="entry name" value="OXIDOREDUCTASE YDHF"/>
    <property type="match status" value="1"/>
</dbReference>
<dbReference type="InterPro" id="IPR036812">
    <property type="entry name" value="NAD(P)_OxRdtase_dom_sf"/>
</dbReference>
<sequence>MKYMNLGKSELKVSAVGVGCMRFNGLDEKAADGFVKGVMDLGVNFFDHADIYGGGDCEVRFGRVLKDNPGLREKMVIQSKCAIVPGKMYDFSKNYILDSVDGILKRLGTDYLDVLVLHRPDALAEPEEVAEAFDQLQEQGKVRHFGVSNHNPGQILLLKKYVKQEILVDQLQFGLAHAGMISSGMEANMMTQGAVDHDGGVLDFCRLNDITIQTWSPFQYGMFEGTFIGSDKYPELNQVLEEMAKKYGITPTGVASAWILRHPAHMQLIAGTTKTERMAQICQGADVTLDREDWYKLYLAAGHILP</sequence>
<dbReference type="SUPFAM" id="SSF51430">
    <property type="entry name" value="NAD(P)-linked oxidoreductase"/>
    <property type="match status" value="1"/>
</dbReference>
<dbReference type="InterPro" id="IPR050523">
    <property type="entry name" value="AKR_Detox_Biosynth"/>
</dbReference>